<sequence>MISTPVSANSFESHHYTCHEVARRLPESNHHGAVRSHSHSHGAICAVQAPEAGLLCPLQDHPKQ</sequence>
<gene>
    <name evidence="1" type="ORF">FA15DRAFT_662781</name>
</gene>
<reference evidence="1 2" key="1">
    <citation type="journal article" date="2019" name="Nat. Ecol. Evol.">
        <title>Megaphylogeny resolves global patterns of mushroom evolution.</title>
        <authorList>
            <person name="Varga T."/>
            <person name="Krizsan K."/>
            <person name="Foldi C."/>
            <person name="Dima B."/>
            <person name="Sanchez-Garcia M."/>
            <person name="Sanchez-Ramirez S."/>
            <person name="Szollosi G.J."/>
            <person name="Szarkandi J.G."/>
            <person name="Papp V."/>
            <person name="Albert L."/>
            <person name="Andreopoulos W."/>
            <person name="Angelini C."/>
            <person name="Antonin V."/>
            <person name="Barry K.W."/>
            <person name="Bougher N.L."/>
            <person name="Buchanan P."/>
            <person name="Buyck B."/>
            <person name="Bense V."/>
            <person name="Catcheside P."/>
            <person name="Chovatia M."/>
            <person name="Cooper J."/>
            <person name="Damon W."/>
            <person name="Desjardin D."/>
            <person name="Finy P."/>
            <person name="Geml J."/>
            <person name="Haridas S."/>
            <person name="Hughes K."/>
            <person name="Justo A."/>
            <person name="Karasinski D."/>
            <person name="Kautmanova I."/>
            <person name="Kiss B."/>
            <person name="Kocsube S."/>
            <person name="Kotiranta H."/>
            <person name="LaButti K.M."/>
            <person name="Lechner B.E."/>
            <person name="Liimatainen K."/>
            <person name="Lipzen A."/>
            <person name="Lukacs Z."/>
            <person name="Mihaltcheva S."/>
            <person name="Morgado L.N."/>
            <person name="Niskanen T."/>
            <person name="Noordeloos M.E."/>
            <person name="Ohm R.A."/>
            <person name="Ortiz-Santana B."/>
            <person name="Ovrebo C."/>
            <person name="Racz N."/>
            <person name="Riley R."/>
            <person name="Savchenko A."/>
            <person name="Shiryaev A."/>
            <person name="Soop K."/>
            <person name="Spirin V."/>
            <person name="Szebenyi C."/>
            <person name="Tomsovsky M."/>
            <person name="Tulloss R.E."/>
            <person name="Uehling J."/>
            <person name="Grigoriev I.V."/>
            <person name="Vagvolgyi C."/>
            <person name="Papp T."/>
            <person name="Martin F.M."/>
            <person name="Miettinen O."/>
            <person name="Hibbett D.S."/>
            <person name="Nagy L.G."/>
        </authorList>
    </citation>
    <scope>NUCLEOTIDE SEQUENCE [LARGE SCALE GENOMIC DNA]</scope>
    <source>
        <strain evidence="1 2">CBS 121175</strain>
    </source>
</reference>
<proteinExistence type="predicted"/>
<accession>A0A5C3LF16</accession>
<name>A0A5C3LF16_COPMA</name>
<keyword evidence="2" id="KW-1185">Reference proteome</keyword>
<organism evidence="1 2">
    <name type="scientific">Coprinopsis marcescibilis</name>
    <name type="common">Agaric fungus</name>
    <name type="synonym">Psathyrella marcescibilis</name>
    <dbReference type="NCBI Taxonomy" id="230819"/>
    <lineage>
        <taxon>Eukaryota</taxon>
        <taxon>Fungi</taxon>
        <taxon>Dikarya</taxon>
        <taxon>Basidiomycota</taxon>
        <taxon>Agaricomycotina</taxon>
        <taxon>Agaricomycetes</taxon>
        <taxon>Agaricomycetidae</taxon>
        <taxon>Agaricales</taxon>
        <taxon>Agaricineae</taxon>
        <taxon>Psathyrellaceae</taxon>
        <taxon>Coprinopsis</taxon>
    </lineage>
</organism>
<evidence type="ECO:0000313" key="1">
    <source>
        <dbReference type="EMBL" id="TFK30743.1"/>
    </source>
</evidence>
<protein>
    <submittedName>
        <fullName evidence="1">Uncharacterized protein</fullName>
    </submittedName>
</protein>
<dbReference type="Proteomes" id="UP000307440">
    <property type="component" value="Unassembled WGS sequence"/>
</dbReference>
<dbReference type="EMBL" id="ML210146">
    <property type="protein sequence ID" value="TFK30743.1"/>
    <property type="molecule type" value="Genomic_DNA"/>
</dbReference>
<dbReference type="AlphaFoldDB" id="A0A5C3LF16"/>
<evidence type="ECO:0000313" key="2">
    <source>
        <dbReference type="Proteomes" id="UP000307440"/>
    </source>
</evidence>